<protein>
    <recommendedName>
        <fullName evidence="7">UDP-3-O-acylglucosamine N-acyltransferase</fullName>
        <ecNumber evidence="7">2.3.1.191</ecNumber>
    </recommendedName>
</protein>
<dbReference type="RefSeq" id="WP_048499928.1">
    <property type="nucleotide sequence ID" value="NZ_LFNG01000012.1"/>
</dbReference>
<dbReference type="CDD" id="cd03352">
    <property type="entry name" value="LbH_LpxD"/>
    <property type="match status" value="1"/>
</dbReference>
<dbReference type="STRING" id="1304281.ACM44_10260"/>
<keyword evidence="3 7" id="KW-0808">Transferase</keyword>
<feature type="active site" description="Proton acceptor" evidence="7">
    <location>
        <position position="240"/>
    </location>
</feature>
<dbReference type="InterPro" id="IPR001451">
    <property type="entry name" value="Hexapep"/>
</dbReference>
<evidence type="ECO:0000259" key="8">
    <source>
        <dbReference type="Pfam" id="PF04613"/>
    </source>
</evidence>
<keyword evidence="6 7" id="KW-0012">Acyltransferase</keyword>
<dbReference type="Pfam" id="PF04613">
    <property type="entry name" value="LpxD"/>
    <property type="match status" value="1"/>
</dbReference>
<dbReference type="GO" id="GO:0016410">
    <property type="term" value="F:N-acyltransferase activity"/>
    <property type="evidence" value="ECO:0007669"/>
    <property type="project" value="InterPro"/>
</dbReference>
<comment type="function">
    <text evidence="7">Catalyzes the N-acylation of UDP-3-O-acylglucosamine using 3-hydroxyacyl-ACP as the acyl donor. Is involved in the biosynthesis of lipid A, a phosphorylated glycolipid that anchors the lipopolysaccharide to the outer membrane of the cell.</text>
</comment>
<dbReference type="SUPFAM" id="SSF51161">
    <property type="entry name" value="Trimeric LpxA-like enzymes"/>
    <property type="match status" value="1"/>
</dbReference>
<dbReference type="Gene3D" id="3.40.1390.10">
    <property type="entry name" value="MurE/MurF, N-terminal domain"/>
    <property type="match status" value="1"/>
</dbReference>
<evidence type="ECO:0000313" key="9">
    <source>
        <dbReference type="EMBL" id="KMQ70976.1"/>
    </source>
</evidence>
<sequence>MEFTASQIASFVNGKIIGDENAVITGVSPIESGENGHLSFVAQERFADFIESSKCSVLIVSEKLLTKKDYSKTIIVVEDAYLSFQILMNLYKEMQGRKSGIEDGAVFHETSVVGENVYVGAFTCVSEKVKIGDETQIYPHVYIGKNVKIGKNCVLYSGVRIYDYCVIGDNCIIHSNTVIGSDGFGFQLTKEGYQKIPQLGNVVVEDNVEIGSNCSIDRGTIGSTIIGKGTKIDNLIQIAHNVKIGTNNVIAAQAGIAGSTVIGDWNMIGGQAGIVGHIQIGNQVKIQAQSGVNSSTKDGDILYGSPAISASDYRRNYVHFRNFTEIVSKMNEMAARIKELENNSKD</sequence>
<dbReference type="PANTHER" id="PTHR43378:SF2">
    <property type="entry name" value="UDP-3-O-ACYLGLUCOSAMINE N-ACYLTRANSFERASE 1, MITOCHONDRIAL-RELATED"/>
    <property type="match status" value="1"/>
</dbReference>
<dbReference type="AlphaFoldDB" id="A0A0J7IYS0"/>
<dbReference type="PATRIC" id="fig|1304281.5.peg.2209"/>
<keyword evidence="4 7" id="KW-0677">Repeat</keyword>
<accession>A0A0J7IYS0</accession>
<dbReference type="HAMAP" id="MF_00523">
    <property type="entry name" value="LpxD"/>
    <property type="match status" value="1"/>
</dbReference>
<dbReference type="GO" id="GO:0103118">
    <property type="term" value="F:UDP-3-O-[(3R)-3-hydroxyacyl]-glucosamine N-acyltransferase activity"/>
    <property type="evidence" value="ECO:0007669"/>
    <property type="project" value="UniProtKB-EC"/>
</dbReference>
<dbReference type="OrthoDB" id="9784739at2"/>
<evidence type="ECO:0000256" key="5">
    <source>
        <dbReference type="ARBA" id="ARBA00023098"/>
    </source>
</evidence>
<dbReference type="NCBIfam" id="TIGR01853">
    <property type="entry name" value="lipid_A_lpxD"/>
    <property type="match status" value="1"/>
</dbReference>
<keyword evidence="10" id="KW-1185">Reference proteome</keyword>
<reference evidence="9 10" key="1">
    <citation type="journal article" date="2004" name="Int. J. Syst. Evol. Microbiol.">
        <title>Kaistella koreensis gen. nov., sp. nov., a novel member of the Chryseobacterium-Bergeyella-Riemerella branch.</title>
        <authorList>
            <person name="Kim M.K."/>
            <person name="Im W.T."/>
            <person name="Shin Y.K."/>
            <person name="Lim J.H."/>
            <person name="Kim S.H."/>
            <person name="Lee B.C."/>
            <person name="Park M.Y."/>
            <person name="Lee K.Y."/>
            <person name="Lee S.T."/>
        </authorList>
    </citation>
    <scope>NUCLEOTIDE SEQUENCE [LARGE SCALE GENOMIC DNA]</scope>
    <source>
        <strain evidence="9 10">CCUG 49689</strain>
    </source>
</reference>
<comment type="subunit">
    <text evidence="7">Homotrimer.</text>
</comment>
<organism evidence="9 10">
    <name type="scientific">Chryseobacterium koreense CCUG 49689</name>
    <dbReference type="NCBI Taxonomy" id="1304281"/>
    <lineage>
        <taxon>Bacteria</taxon>
        <taxon>Pseudomonadati</taxon>
        <taxon>Bacteroidota</taxon>
        <taxon>Flavobacteriia</taxon>
        <taxon>Flavobacteriales</taxon>
        <taxon>Weeksellaceae</taxon>
        <taxon>Chryseobacterium group</taxon>
        <taxon>Chryseobacterium</taxon>
    </lineage>
</organism>
<name>A0A0J7IYS0_9FLAO</name>
<evidence type="ECO:0000256" key="2">
    <source>
        <dbReference type="ARBA" id="ARBA00022556"/>
    </source>
</evidence>
<comment type="caution">
    <text evidence="9">The sequence shown here is derived from an EMBL/GenBank/DDBJ whole genome shotgun (WGS) entry which is preliminary data.</text>
</comment>
<dbReference type="GO" id="GO:0009245">
    <property type="term" value="P:lipid A biosynthetic process"/>
    <property type="evidence" value="ECO:0007669"/>
    <property type="project" value="UniProtKB-UniRule"/>
</dbReference>
<evidence type="ECO:0000256" key="3">
    <source>
        <dbReference type="ARBA" id="ARBA00022679"/>
    </source>
</evidence>
<proteinExistence type="inferred from homology"/>
<comment type="pathway">
    <text evidence="7">Bacterial outer membrane biogenesis; LPS lipid A biosynthesis.</text>
</comment>
<keyword evidence="5 7" id="KW-0443">Lipid metabolism</keyword>
<evidence type="ECO:0000256" key="1">
    <source>
        <dbReference type="ARBA" id="ARBA00022516"/>
    </source>
</evidence>
<gene>
    <name evidence="7" type="primary">lpxD</name>
    <name evidence="9" type="ORF">ACM44_10260</name>
</gene>
<dbReference type="Proteomes" id="UP000035900">
    <property type="component" value="Unassembled WGS sequence"/>
</dbReference>
<dbReference type="NCBIfam" id="NF002060">
    <property type="entry name" value="PRK00892.1"/>
    <property type="match status" value="1"/>
</dbReference>
<evidence type="ECO:0000256" key="6">
    <source>
        <dbReference type="ARBA" id="ARBA00023315"/>
    </source>
</evidence>
<comment type="catalytic activity">
    <reaction evidence="7">
        <text>a UDP-3-O-[(3R)-3-hydroxyacyl]-alpha-D-glucosamine + a (3R)-hydroxyacyl-[ACP] = a UDP-2-N,3-O-bis[(3R)-3-hydroxyacyl]-alpha-D-glucosamine + holo-[ACP] + H(+)</text>
        <dbReference type="Rhea" id="RHEA:53836"/>
        <dbReference type="Rhea" id="RHEA-COMP:9685"/>
        <dbReference type="Rhea" id="RHEA-COMP:9945"/>
        <dbReference type="ChEBI" id="CHEBI:15378"/>
        <dbReference type="ChEBI" id="CHEBI:64479"/>
        <dbReference type="ChEBI" id="CHEBI:78827"/>
        <dbReference type="ChEBI" id="CHEBI:137740"/>
        <dbReference type="ChEBI" id="CHEBI:137748"/>
        <dbReference type="EC" id="2.3.1.191"/>
    </reaction>
</comment>
<comment type="similarity">
    <text evidence="7">Belongs to the transferase hexapeptide repeat family. LpxD subfamily.</text>
</comment>
<dbReference type="InterPro" id="IPR007691">
    <property type="entry name" value="LpxD"/>
</dbReference>
<dbReference type="PANTHER" id="PTHR43378">
    <property type="entry name" value="UDP-3-O-ACYLGLUCOSAMINE N-ACYLTRANSFERASE"/>
    <property type="match status" value="1"/>
</dbReference>
<dbReference type="EMBL" id="LFNG01000012">
    <property type="protein sequence ID" value="KMQ70976.1"/>
    <property type="molecule type" value="Genomic_DNA"/>
</dbReference>
<feature type="domain" description="UDP-3-O-[3-hydroxymyristoyl] glucosamine N-acyltransferase non-repeat region" evidence="8">
    <location>
        <begin position="22"/>
        <end position="89"/>
    </location>
</feature>
<dbReference type="Pfam" id="PF00132">
    <property type="entry name" value="Hexapep"/>
    <property type="match status" value="2"/>
</dbReference>
<evidence type="ECO:0000256" key="7">
    <source>
        <dbReference type="HAMAP-Rule" id="MF_00523"/>
    </source>
</evidence>
<dbReference type="UniPathway" id="UPA00973"/>
<dbReference type="Gene3D" id="2.160.10.10">
    <property type="entry name" value="Hexapeptide repeat proteins"/>
    <property type="match status" value="1"/>
</dbReference>
<keyword evidence="1 7" id="KW-0444">Lipid biosynthesis</keyword>
<dbReference type="InterPro" id="IPR011004">
    <property type="entry name" value="Trimer_LpxA-like_sf"/>
</dbReference>
<dbReference type="GO" id="GO:0016020">
    <property type="term" value="C:membrane"/>
    <property type="evidence" value="ECO:0007669"/>
    <property type="project" value="GOC"/>
</dbReference>
<evidence type="ECO:0000256" key="4">
    <source>
        <dbReference type="ARBA" id="ARBA00022737"/>
    </source>
</evidence>
<evidence type="ECO:0000313" key="10">
    <source>
        <dbReference type="Proteomes" id="UP000035900"/>
    </source>
</evidence>
<dbReference type="EC" id="2.3.1.191" evidence="7"/>
<keyword evidence="2 7" id="KW-0441">Lipid A biosynthesis</keyword>
<dbReference type="InterPro" id="IPR020573">
    <property type="entry name" value="UDP_GlcNAc_AcTrfase_non-rep"/>
</dbReference>